<keyword evidence="4" id="KW-0862">Zinc</keyword>
<gene>
    <name evidence="6" type="primary">atzB</name>
    <name evidence="6" type="ORF">GPLA_3273</name>
</gene>
<evidence type="ECO:0000313" key="6">
    <source>
        <dbReference type="EMBL" id="GAC34163.1"/>
    </source>
</evidence>
<keyword evidence="3 6" id="KW-0378">Hydrolase</keyword>
<dbReference type="EC" id="3.5.99.3" evidence="6"/>
<proteinExistence type="inferred from homology"/>
<organism evidence="6 7">
    <name type="scientific">Paraglaciecola polaris LMG 21857</name>
    <dbReference type="NCBI Taxonomy" id="1129793"/>
    <lineage>
        <taxon>Bacteria</taxon>
        <taxon>Pseudomonadati</taxon>
        <taxon>Pseudomonadota</taxon>
        <taxon>Gammaproteobacteria</taxon>
        <taxon>Alteromonadales</taxon>
        <taxon>Alteromonadaceae</taxon>
        <taxon>Paraglaciecola</taxon>
    </lineage>
</organism>
<dbReference type="RefSeq" id="WP_007105929.1">
    <property type="nucleotide sequence ID" value="NZ_BAER01000095.1"/>
</dbReference>
<comment type="caution">
    <text evidence="6">The sequence shown here is derived from an EMBL/GenBank/DDBJ whole genome shotgun (WGS) entry which is preliminary data.</text>
</comment>
<feature type="domain" description="Amidohydrolase-related" evidence="5">
    <location>
        <begin position="64"/>
        <end position="433"/>
    </location>
</feature>
<dbReference type="GO" id="GO:0046872">
    <property type="term" value="F:metal ion binding"/>
    <property type="evidence" value="ECO:0007669"/>
    <property type="project" value="UniProtKB-KW"/>
</dbReference>
<protein>
    <submittedName>
        <fullName evidence="6">Hydroxyatrazine ethylaminohydrolase</fullName>
        <ecNumber evidence="6">3.5.99.3</ecNumber>
    </submittedName>
</protein>
<keyword evidence="2" id="KW-0479">Metal-binding</keyword>
<dbReference type="OrthoDB" id="9807210at2"/>
<dbReference type="AlphaFoldDB" id="K6ZZJ1"/>
<accession>K6ZZJ1</accession>
<dbReference type="GO" id="GO:0016814">
    <property type="term" value="F:hydrolase activity, acting on carbon-nitrogen (but not peptide) bonds, in cyclic amidines"/>
    <property type="evidence" value="ECO:0007669"/>
    <property type="project" value="UniProtKB-ARBA"/>
</dbReference>
<evidence type="ECO:0000313" key="7">
    <source>
        <dbReference type="Proteomes" id="UP000006322"/>
    </source>
</evidence>
<evidence type="ECO:0000256" key="1">
    <source>
        <dbReference type="ARBA" id="ARBA00006745"/>
    </source>
</evidence>
<dbReference type="SUPFAM" id="SSF51556">
    <property type="entry name" value="Metallo-dependent hydrolases"/>
    <property type="match status" value="1"/>
</dbReference>
<evidence type="ECO:0000256" key="4">
    <source>
        <dbReference type="ARBA" id="ARBA00022833"/>
    </source>
</evidence>
<dbReference type="STRING" id="1129793.GPLA_3273"/>
<evidence type="ECO:0000259" key="5">
    <source>
        <dbReference type="Pfam" id="PF01979"/>
    </source>
</evidence>
<keyword evidence="7" id="KW-1185">Reference proteome</keyword>
<dbReference type="Proteomes" id="UP000006322">
    <property type="component" value="Unassembled WGS sequence"/>
</dbReference>
<dbReference type="FunFam" id="3.20.20.140:FF:000014">
    <property type="entry name" value="5-methylthioadenosine/S-adenosylhomocysteine deaminase"/>
    <property type="match status" value="1"/>
</dbReference>
<evidence type="ECO:0000256" key="2">
    <source>
        <dbReference type="ARBA" id="ARBA00022723"/>
    </source>
</evidence>
<dbReference type="PANTHER" id="PTHR43794:SF11">
    <property type="entry name" value="AMIDOHYDROLASE-RELATED DOMAIN-CONTAINING PROTEIN"/>
    <property type="match status" value="1"/>
</dbReference>
<dbReference type="EMBL" id="BAER01000095">
    <property type="protein sequence ID" value="GAC34163.1"/>
    <property type="molecule type" value="Genomic_DNA"/>
</dbReference>
<dbReference type="Pfam" id="PF01979">
    <property type="entry name" value="Amidohydro_1"/>
    <property type="match status" value="1"/>
</dbReference>
<sequence length="463" mass="50147">MQSSPHKKAAPTLWLKSPEGVFTGNAQQAGNGLLVQNSQIIELVKSGESPTLPFDAIENCTGKVIMPGMINTHHHFYQTLTRCVPGALNKPLLPWLTFLYKVWKNLDEEMLYSATKLAGLELMMSGCTTIGDHHYVFPTRLHHAIDVQVQAIAELNCRAVLTRGSMSLGQSKGGLPPDSVIQSEDSILADSQRVIDAYHQSTGSHANPMLQIALAPCSPFSVSKELMLQTARLAEKNDVLLHTHLAETEDENAFCQRIYGARPLDYLEQCGWLNDRTWLAHGIHFTPEEIGRLGNAKVGIAHCPTSNMLLASGICPTLDLVNAGCRVGLGVDGSASNDCSNMAQEVRQSLLQQRLRYGASDITAEYALGLATTGSASLLNRHDIGEIAVDKQADLAVFDLNALRFSGAGDPVAALVTCGAHTVDKLMIAGKWVIEDAKHYAIDDNALAIEHQKLAKKLQSSAI</sequence>
<dbReference type="CDD" id="cd01298">
    <property type="entry name" value="ATZ_TRZ_like"/>
    <property type="match status" value="1"/>
</dbReference>
<dbReference type="InterPro" id="IPR032466">
    <property type="entry name" value="Metal_Hydrolase"/>
</dbReference>
<dbReference type="Gene3D" id="3.20.20.140">
    <property type="entry name" value="Metal-dependent hydrolases"/>
    <property type="match status" value="1"/>
</dbReference>
<dbReference type="PANTHER" id="PTHR43794">
    <property type="entry name" value="AMINOHYDROLASE SSNA-RELATED"/>
    <property type="match status" value="1"/>
</dbReference>
<reference evidence="7" key="1">
    <citation type="journal article" date="2014" name="Environ. Microbiol.">
        <title>Comparative genomics of the marine bacterial genus Glaciecola reveals the high degree of genomic diversity and genomic characteristic for cold adaptation.</title>
        <authorList>
            <person name="Qin Q.L."/>
            <person name="Xie B.B."/>
            <person name="Yu Y."/>
            <person name="Shu Y.L."/>
            <person name="Rong J.C."/>
            <person name="Zhang Y.J."/>
            <person name="Zhao D.L."/>
            <person name="Chen X.L."/>
            <person name="Zhang X.Y."/>
            <person name="Chen B."/>
            <person name="Zhou B.C."/>
            <person name="Zhang Y.Z."/>
        </authorList>
    </citation>
    <scope>NUCLEOTIDE SEQUENCE [LARGE SCALE GENOMIC DNA]</scope>
    <source>
        <strain evidence="7">LMG 21857</strain>
    </source>
</reference>
<dbReference type="GO" id="GO:0019239">
    <property type="term" value="F:deaminase activity"/>
    <property type="evidence" value="ECO:0007669"/>
    <property type="project" value="UniProtKB-ARBA"/>
</dbReference>
<dbReference type="InterPro" id="IPR050287">
    <property type="entry name" value="MTA/SAH_deaminase"/>
</dbReference>
<dbReference type="InterPro" id="IPR011059">
    <property type="entry name" value="Metal-dep_hydrolase_composite"/>
</dbReference>
<dbReference type="NCBIfam" id="NF006055">
    <property type="entry name" value="PRK08203.1"/>
    <property type="match status" value="1"/>
</dbReference>
<comment type="similarity">
    <text evidence="1">Belongs to the metallo-dependent hydrolases superfamily. ATZ/TRZ family.</text>
</comment>
<dbReference type="SUPFAM" id="SSF51338">
    <property type="entry name" value="Composite domain of metallo-dependent hydrolases"/>
    <property type="match status" value="2"/>
</dbReference>
<dbReference type="Gene3D" id="2.30.40.10">
    <property type="entry name" value="Urease, subunit C, domain 1"/>
    <property type="match status" value="1"/>
</dbReference>
<name>K6ZZJ1_9ALTE</name>
<evidence type="ECO:0000256" key="3">
    <source>
        <dbReference type="ARBA" id="ARBA00022801"/>
    </source>
</evidence>
<dbReference type="InterPro" id="IPR006680">
    <property type="entry name" value="Amidohydro-rel"/>
</dbReference>